<dbReference type="EMBL" id="UYSL01028022">
    <property type="protein sequence ID" value="VDL87265.1"/>
    <property type="molecule type" value="Genomic_DNA"/>
</dbReference>
<sequence>MSQSSCPPYSPPKYSLHDPNYYLPGYPPPYPPAYPQSYPPSYSSTPVPTESPTETPRVHNSITRTDG</sequence>
<evidence type="ECO:0000313" key="3">
    <source>
        <dbReference type="Proteomes" id="UP000271162"/>
    </source>
</evidence>
<dbReference type="AlphaFoldDB" id="A0A0N4YYV0"/>
<feature type="region of interest" description="Disordered" evidence="1">
    <location>
        <begin position="1"/>
        <end position="67"/>
    </location>
</feature>
<organism evidence="4">
    <name type="scientific">Nippostrongylus brasiliensis</name>
    <name type="common">Rat hookworm</name>
    <dbReference type="NCBI Taxonomy" id="27835"/>
    <lineage>
        <taxon>Eukaryota</taxon>
        <taxon>Metazoa</taxon>
        <taxon>Ecdysozoa</taxon>
        <taxon>Nematoda</taxon>
        <taxon>Chromadorea</taxon>
        <taxon>Rhabditida</taxon>
        <taxon>Rhabditina</taxon>
        <taxon>Rhabditomorpha</taxon>
        <taxon>Strongyloidea</taxon>
        <taxon>Heligmosomidae</taxon>
        <taxon>Nippostrongylus</taxon>
    </lineage>
</organism>
<feature type="compositionally biased region" description="Pro residues" evidence="1">
    <location>
        <begin position="25"/>
        <end position="38"/>
    </location>
</feature>
<gene>
    <name evidence="2" type="ORF">NBR_LOCUS22423</name>
</gene>
<feature type="compositionally biased region" description="Polar residues" evidence="1">
    <location>
        <begin position="58"/>
        <end position="67"/>
    </location>
</feature>
<reference evidence="2 3" key="2">
    <citation type="submission" date="2018-11" db="EMBL/GenBank/DDBJ databases">
        <authorList>
            <consortium name="Pathogen Informatics"/>
        </authorList>
    </citation>
    <scope>NUCLEOTIDE SEQUENCE [LARGE SCALE GENOMIC DNA]</scope>
</reference>
<evidence type="ECO:0000256" key="1">
    <source>
        <dbReference type="SAM" id="MobiDB-lite"/>
    </source>
</evidence>
<feature type="compositionally biased region" description="Low complexity" evidence="1">
    <location>
        <begin position="39"/>
        <end position="55"/>
    </location>
</feature>
<accession>A0A0N4YYV0</accession>
<evidence type="ECO:0000313" key="4">
    <source>
        <dbReference type="WBParaSite" id="NBR_0002242201-mRNA-1"/>
    </source>
</evidence>
<reference evidence="4" key="1">
    <citation type="submission" date="2017-02" db="UniProtKB">
        <authorList>
            <consortium name="WormBaseParasite"/>
        </authorList>
    </citation>
    <scope>IDENTIFICATION</scope>
</reference>
<protein>
    <submittedName>
        <fullName evidence="4">Extensin-like</fullName>
    </submittedName>
</protein>
<dbReference type="Proteomes" id="UP000271162">
    <property type="component" value="Unassembled WGS sequence"/>
</dbReference>
<dbReference type="WBParaSite" id="NBR_0002242201-mRNA-1">
    <property type="protein sequence ID" value="NBR_0002242201-mRNA-1"/>
    <property type="gene ID" value="NBR_0002242201"/>
</dbReference>
<evidence type="ECO:0000313" key="2">
    <source>
        <dbReference type="EMBL" id="VDL87265.1"/>
    </source>
</evidence>
<proteinExistence type="predicted"/>
<keyword evidence="3" id="KW-1185">Reference proteome</keyword>
<name>A0A0N4YYV0_NIPBR</name>